<protein>
    <recommendedName>
        <fullName evidence="4">BSD domain-containing protein</fullName>
    </recommendedName>
</protein>
<feature type="non-terminal residue" evidence="2">
    <location>
        <position position="73"/>
    </location>
</feature>
<proteinExistence type="predicted"/>
<dbReference type="Proteomes" id="UP001529510">
    <property type="component" value="Unassembled WGS sequence"/>
</dbReference>
<name>A0ABD0N4T7_CIRMR</name>
<feature type="region of interest" description="Disordered" evidence="1">
    <location>
        <begin position="33"/>
        <end position="73"/>
    </location>
</feature>
<sequence length="73" mass="8188">EGEVALIDKLLANPKLTSSEFQEWKKVYMELFSSEPQRERQPSPASEPSPAATPEPAPRTPSLSHTHSYIETH</sequence>
<evidence type="ECO:0000256" key="1">
    <source>
        <dbReference type="SAM" id="MobiDB-lite"/>
    </source>
</evidence>
<feature type="non-terminal residue" evidence="2">
    <location>
        <position position="1"/>
    </location>
</feature>
<accession>A0ABD0N4T7</accession>
<organism evidence="2 3">
    <name type="scientific">Cirrhinus mrigala</name>
    <name type="common">Mrigala</name>
    <dbReference type="NCBI Taxonomy" id="683832"/>
    <lineage>
        <taxon>Eukaryota</taxon>
        <taxon>Metazoa</taxon>
        <taxon>Chordata</taxon>
        <taxon>Craniata</taxon>
        <taxon>Vertebrata</taxon>
        <taxon>Euteleostomi</taxon>
        <taxon>Actinopterygii</taxon>
        <taxon>Neopterygii</taxon>
        <taxon>Teleostei</taxon>
        <taxon>Ostariophysi</taxon>
        <taxon>Cypriniformes</taxon>
        <taxon>Cyprinidae</taxon>
        <taxon>Labeoninae</taxon>
        <taxon>Labeonini</taxon>
        <taxon>Cirrhinus</taxon>
    </lineage>
</organism>
<reference evidence="2 3" key="1">
    <citation type="submission" date="2024-05" db="EMBL/GenBank/DDBJ databases">
        <title>Genome sequencing and assembly of Indian major carp, Cirrhinus mrigala (Hamilton, 1822).</title>
        <authorList>
            <person name="Mohindra V."/>
            <person name="Chowdhury L.M."/>
            <person name="Lal K."/>
            <person name="Jena J.K."/>
        </authorList>
    </citation>
    <scope>NUCLEOTIDE SEQUENCE [LARGE SCALE GENOMIC DNA]</scope>
    <source>
        <strain evidence="2">CM1030</strain>
        <tissue evidence="2">Blood</tissue>
    </source>
</reference>
<evidence type="ECO:0008006" key="4">
    <source>
        <dbReference type="Google" id="ProtNLM"/>
    </source>
</evidence>
<gene>
    <name evidence="2" type="ORF">M9458_047838</name>
</gene>
<evidence type="ECO:0000313" key="2">
    <source>
        <dbReference type="EMBL" id="KAL0156592.1"/>
    </source>
</evidence>
<feature type="compositionally biased region" description="Pro residues" evidence="1">
    <location>
        <begin position="45"/>
        <end position="59"/>
    </location>
</feature>
<dbReference type="AlphaFoldDB" id="A0ABD0N4T7"/>
<evidence type="ECO:0000313" key="3">
    <source>
        <dbReference type="Proteomes" id="UP001529510"/>
    </source>
</evidence>
<dbReference type="EMBL" id="JAMKFB020000024">
    <property type="protein sequence ID" value="KAL0156592.1"/>
    <property type="molecule type" value="Genomic_DNA"/>
</dbReference>
<keyword evidence="3" id="KW-1185">Reference proteome</keyword>
<comment type="caution">
    <text evidence="2">The sequence shown here is derived from an EMBL/GenBank/DDBJ whole genome shotgun (WGS) entry which is preliminary data.</text>
</comment>